<evidence type="ECO:0000256" key="3">
    <source>
        <dbReference type="ARBA" id="ARBA00022692"/>
    </source>
</evidence>
<dbReference type="PANTHER" id="PTHR23538">
    <property type="entry name" value="44.5 KD BACTERIOCHLOROPHYLL SYNTHASE SUBUNIT"/>
    <property type="match status" value="1"/>
</dbReference>
<protein>
    <submittedName>
        <fullName evidence="7">BCD family MFS transporter</fullName>
    </submittedName>
</protein>
<keyword evidence="3 6" id="KW-0812">Transmembrane</keyword>
<organism evidence="7 8">
    <name type="scientific">Roseospira marina</name>
    <dbReference type="NCBI Taxonomy" id="140057"/>
    <lineage>
        <taxon>Bacteria</taxon>
        <taxon>Pseudomonadati</taxon>
        <taxon>Pseudomonadota</taxon>
        <taxon>Alphaproteobacteria</taxon>
        <taxon>Rhodospirillales</taxon>
        <taxon>Rhodospirillaceae</taxon>
        <taxon>Roseospira</taxon>
    </lineage>
</organism>
<accession>A0A5M6I9V0</accession>
<dbReference type="InterPro" id="IPR004896">
    <property type="entry name" value="PucC-rel"/>
</dbReference>
<dbReference type="OrthoDB" id="8558818at2"/>
<feature type="transmembrane region" description="Helical" evidence="6">
    <location>
        <begin position="219"/>
        <end position="236"/>
    </location>
</feature>
<name>A0A5M6I9V0_9PROT</name>
<dbReference type="InterPro" id="IPR036259">
    <property type="entry name" value="MFS_trans_sf"/>
</dbReference>
<comment type="caution">
    <text evidence="7">The sequence shown here is derived from an EMBL/GenBank/DDBJ whole genome shotgun (WGS) entry which is preliminary data.</text>
</comment>
<dbReference type="SUPFAM" id="SSF103473">
    <property type="entry name" value="MFS general substrate transporter"/>
    <property type="match status" value="1"/>
</dbReference>
<keyword evidence="8" id="KW-1185">Reference proteome</keyword>
<dbReference type="Pfam" id="PF03209">
    <property type="entry name" value="PUCC"/>
    <property type="match status" value="1"/>
</dbReference>
<evidence type="ECO:0000313" key="8">
    <source>
        <dbReference type="Proteomes" id="UP000324065"/>
    </source>
</evidence>
<evidence type="ECO:0000256" key="5">
    <source>
        <dbReference type="ARBA" id="ARBA00023136"/>
    </source>
</evidence>
<reference evidence="7 8" key="1">
    <citation type="submission" date="2019-09" db="EMBL/GenBank/DDBJ databases">
        <title>Genome sequence of Roseospira marina, one of the more divergent members of the non-sulfur purple photosynthetic bacterial family, the Rhodospirillaceae.</title>
        <authorList>
            <person name="Meyer T."/>
            <person name="Kyndt J."/>
        </authorList>
    </citation>
    <scope>NUCLEOTIDE SEQUENCE [LARGE SCALE GENOMIC DNA]</scope>
    <source>
        <strain evidence="7 8">DSM 15113</strain>
    </source>
</reference>
<keyword evidence="4 6" id="KW-1133">Transmembrane helix</keyword>
<evidence type="ECO:0000256" key="1">
    <source>
        <dbReference type="ARBA" id="ARBA00004141"/>
    </source>
</evidence>
<dbReference type="CDD" id="cd06176">
    <property type="entry name" value="MFS_BCD_PucC-like"/>
    <property type="match status" value="1"/>
</dbReference>
<dbReference type="EMBL" id="VWPJ01000012">
    <property type="protein sequence ID" value="KAA5605056.1"/>
    <property type="molecule type" value="Genomic_DNA"/>
</dbReference>
<feature type="transmembrane region" description="Helical" evidence="6">
    <location>
        <begin position="149"/>
        <end position="173"/>
    </location>
</feature>
<feature type="transmembrane region" description="Helical" evidence="6">
    <location>
        <begin position="439"/>
        <end position="464"/>
    </location>
</feature>
<gene>
    <name evidence="7" type="ORF">F1188_13110</name>
</gene>
<feature type="transmembrane region" description="Helical" evidence="6">
    <location>
        <begin position="335"/>
        <end position="354"/>
    </location>
</feature>
<feature type="transmembrane region" description="Helical" evidence="6">
    <location>
        <begin position="185"/>
        <end position="207"/>
    </location>
</feature>
<feature type="transmembrane region" description="Helical" evidence="6">
    <location>
        <begin position="395"/>
        <end position="419"/>
    </location>
</feature>
<dbReference type="Proteomes" id="UP000324065">
    <property type="component" value="Unassembled WGS sequence"/>
</dbReference>
<keyword evidence="5 6" id="KW-0472">Membrane</keyword>
<feature type="transmembrane region" description="Helical" evidence="6">
    <location>
        <begin position="48"/>
        <end position="68"/>
    </location>
</feature>
<evidence type="ECO:0000313" key="7">
    <source>
        <dbReference type="EMBL" id="KAA5605056.1"/>
    </source>
</evidence>
<dbReference type="Gene3D" id="1.20.1250.20">
    <property type="entry name" value="MFS general substrate transporter like domains"/>
    <property type="match status" value="1"/>
</dbReference>
<dbReference type="InterPro" id="IPR026036">
    <property type="entry name" value="PucC"/>
</dbReference>
<dbReference type="PANTHER" id="PTHR23538:SF1">
    <property type="entry name" value="44.5 KD BACTERIOCHLOROPHYLL SYNTHASE SUBUNIT"/>
    <property type="match status" value="1"/>
</dbReference>
<dbReference type="PIRSF" id="PIRSF016565">
    <property type="entry name" value="PucC"/>
    <property type="match status" value="1"/>
</dbReference>
<proteinExistence type="inferred from homology"/>
<sequence>MGSSDGPEAPPQPVTFAQVFMRIAPKYLPFADAATAELPLRRLLRLSLFQISVGMAMVLLTGTLNRVMIVEMGVPAWVVAVMISLPVLFAPLRVLIGYRSDNHRSVLGWRRVPYIWFGSLMQFMGLSFMPFALVLLAKGNGDAFMAGQIGAALAFLLVGAGLHTTQTAGLALANDLAPDETRPRVVALLYVMLLVGMGVSALMFGWLLDDFSNGRLIRVIQGAAVLTMVLNIIALWKQEARNKRLTDPGRERPSFKDSWRAFAGGGQYSRLLVAVGLGTAAFTMQDVLLEPYGGEVLGLSVSQTTLLTALLAGGNLVGFALSARWLSRGLDPCRMAAIGLLVGLVAFPCVIFSSPLGSPLLFRIGATLIGLGAGLFVVGTLTAAMELADSDHGGLALGAWGAVQATATGVAIAAGGAVRDVVSSLSEQGLLGEVLTGPSIGYGVVYHLEIGLLFTTLVVIGPLVRLRRESRSRPDSRFGLAEFPG</sequence>
<feature type="transmembrane region" description="Helical" evidence="6">
    <location>
        <begin position="305"/>
        <end position="323"/>
    </location>
</feature>
<comment type="similarity">
    <text evidence="2">Belongs to the PucC family.</text>
</comment>
<evidence type="ECO:0000256" key="2">
    <source>
        <dbReference type="ARBA" id="ARBA00008412"/>
    </source>
</evidence>
<evidence type="ECO:0000256" key="6">
    <source>
        <dbReference type="SAM" id="Phobius"/>
    </source>
</evidence>
<dbReference type="AlphaFoldDB" id="A0A5M6I9V0"/>
<dbReference type="GO" id="GO:0016020">
    <property type="term" value="C:membrane"/>
    <property type="evidence" value="ECO:0007669"/>
    <property type="project" value="UniProtKB-SubCell"/>
</dbReference>
<feature type="transmembrane region" description="Helical" evidence="6">
    <location>
        <begin position="74"/>
        <end position="94"/>
    </location>
</feature>
<feature type="transmembrane region" description="Helical" evidence="6">
    <location>
        <begin position="360"/>
        <end position="383"/>
    </location>
</feature>
<feature type="transmembrane region" description="Helical" evidence="6">
    <location>
        <begin position="268"/>
        <end position="285"/>
    </location>
</feature>
<feature type="transmembrane region" description="Helical" evidence="6">
    <location>
        <begin position="114"/>
        <end position="137"/>
    </location>
</feature>
<evidence type="ECO:0000256" key="4">
    <source>
        <dbReference type="ARBA" id="ARBA00022989"/>
    </source>
</evidence>
<comment type="subcellular location">
    <subcellularLocation>
        <location evidence="1">Membrane</location>
        <topology evidence="1">Multi-pass membrane protein</topology>
    </subcellularLocation>
</comment>